<evidence type="ECO:0000256" key="1">
    <source>
        <dbReference type="ARBA" id="ARBA00023125"/>
    </source>
</evidence>
<dbReference type="Pfam" id="PF03184">
    <property type="entry name" value="DDE_1"/>
    <property type="match status" value="1"/>
</dbReference>
<sequence>DTMAANSKDPNIQLLVFNGNKKGFRVWTQKFVQHLKALTTAKVGLWLANQTSRPEPKIKFEDWLSGEPPVVHGANESEQRWYSHYRSEQVQEIRSLLSKVLPDAFTQQFKDAFGEDQPVHLLWAAVEKRYGESNVNTVKTLVGHLISTANNDFPNLEVLFCDLKSARNTINVHTQKYLGRDMISEDLIVALVLGVLPNEYFGAQISLDEKGFNLVDVEAKLIGIFGTKSKKVIMGMGSQSNSIYRGYGQSKGNHAVNFVQSGDKKRKHGNGPTVGNDVSVRGQCFYCFGQYNVGGQPHVKSECPKRKEDFGRKEFRSNITQKPNSKRPKWNSNTSAISLMTGYTHEQLVEATERALQGERQTDLSRIYNVPYRTLKLYIKKMRDTGSVVPKRRDPPPVLPTECEERLQTWIKDMQINGYPIKRHDLLVKVAEICNVLGIPELGEGWYKRFLERHPLITQRQAQVISRVRNEVDVNGIRTLFYTMAKLIIEERLDGHRLYNMDETGFASRKKSTKVLALKGSDNVWAKMIAPSFHLTIVAAASAAGDVVPPLLIFPGRQLDRDVSAASDIPNSAITTSDCGFINGFLFEKWLTMFDRSIPVSVKRPVVLVFNGYKSHFSAPAVMARALALRILLVCLPANGTHLVQPLDVAVFGPFKKVLWQDIFNFMVASGVFTISKKNAVELASAAWKKSPIGTNAVSGFSACGLYPPSLAAMQKRLSMYSPGGQKLPCDDATWSQSRHEISTSTLALPVPALSSASKKRKSIDVAGRLITQDLFNEIIDDQPIRKKTKQPTKKPTKKTTKKPSKEKQLVPTNYIVI</sequence>
<feature type="region of interest" description="Disordered" evidence="2">
    <location>
        <begin position="313"/>
        <end position="333"/>
    </location>
</feature>
<dbReference type="SUPFAM" id="SSF46689">
    <property type="entry name" value="Homeodomain-like"/>
    <property type="match status" value="1"/>
</dbReference>
<feature type="non-terminal residue" evidence="4">
    <location>
        <position position="818"/>
    </location>
</feature>
<evidence type="ECO:0000256" key="2">
    <source>
        <dbReference type="SAM" id="MobiDB-lite"/>
    </source>
</evidence>
<dbReference type="Pfam" id="PF03221">
    <property type="entry name" value="HTH_Tnp_Tc5"/>
    <property type="match status" value="1"/>
</dbReference>
<dbReference type="EMBL" id="QUTI01025907">
    <property type="protein sequence ID" value="RLO05990.1"/>
    <property type="molecule type" value="Genomic_DNA"/>
</dbReference>
<dbReference type="PANTHER" id="PTHR19303">
    <property type="entry name" value="TRANSPOSON"/>
    <property type="match status" value="1"/>
</dbReference>
<dbReference type="InterPro" id="IPR009057">
    <property type="entry name" value="Homeodomain-like_sf"/>
</dbReference>
<reference evidence="4 5" key="1">
    <citation type="journal article" date="2018" name="J. Invertebr. Pathol.">
        <title>New genotyping method for the causative agent of crayfish plague (Aphanomyces astaci) based on whole genome data.</title>
        <authorList>
            <person name="Minardi D."/>
            <person name="Studholme D.J."/>
            <person name="van der Giezen M."/>
            <person name="Pretto T."/>
            <person name="Oidtmann B."/>
        </authorList>
    </citation>
    <scope>NUCLEOTIDE SEQUENCE [LARGE SCALE GENOMIC DNA]</scope>
    <source>
        <strain evidence="4 5">KB13</strain>
    </source>
</reference>
<dbReference type="GO" id="GO:0005634">
    <property type="term" value="C:nucleus"/>
    <property type="evidence" value="ECO:0007669"/>
    <property type="project" value="TreeGrafter"/>
</dbReference>
<feature type="domain" description="HTH CENPB-type" evidence="3">
    <location>
        <begin position="391"/>
        <end position="460"/>
    </location>
</feature>
<evidence type="ECO:0000313" key="4">
    <source>
        <dbReference type="EMBL" id="RLO05990.1"/>
    </source>
</evidence>
<dbReference type="PROSITE" id="PS51253">
    <property type="entry name" value="HTH_CENPB"/>
    <property type="match status" value="1"/>
</dbReference>
<gene>
    <name evidence="4" type="ORF">DYB28_008597</name>
</gene>
<keyword evidence="1" id="KW-0238">DNA-binding</keyword>
<proteinExistence type="predicted"/>
<dbReference type="SMART" id="SM00674">
    <property type="entry name" value="CENPB"/>
    <property type="match status" value="1"/>
</dbReference>
<dbReference type="PANTHER" id="PTHR19303:SF74">
    <property type="entry name" value="POGO TRANSPOSABLE ELEMENT WITH KRAB DOMAIN"/>
    <property type="match status" value="1"/>
</dbReference>
<dbReference type="AlphaFoldDB" id="A0A9X8DZ89"/>
<dbReference type="InterPro" id="IPR006600">
    <property type="entry name" value="HTH_CenpB_DNA-bd_dom"/>
</dbReference>
<organism evidence="4 5">
    <name type="scientific">Aphanomyces astaci</name>
    <name type="common">Crayfish plague agent</name>
    <dbReference type="NCBI Taxonomy" id="112090"/>
    <lineage>
        <taxon>Eukaryota</taxon>
        <taxon>Sar</taxon>
        <taxon>Stramenopiles</taxon>
        <taxon>Oomycota</taxon>
        <taxon>Saprolegniomycetes</taxon>
        <taxon>Saprolegniales</taxon>
        <taxon>Verrucalvaceae</taxon>
        <taxon>Aphanomyces</taxon>
    </lineage>
</organism>
<name>A0A9X8DZ89_APHAT</name>
<accession>A0A9X8DZ89</accession>
<dbReference type="InterPro" id="IPR004875">
    <property type="entry name" value="DDE_SF_endonuclease_dom"/>
</dbReference>
<dbReference type="GO" id="GO:0003677">
    <property type="term" value="F:DNA binding"/>
    <property type="evidence" value="ECO:0007669"/>
    <property type="project" value="UniProtKB-KW"/>
</dbReference>
<dbReference type="InterPro" id="IPR050863">
    <property type="entry name" value="CenT-Element_Derived"/>
</dbReference>
<evidence type="ECO:0000259" key="3">
    <source>
        <dbReference type="PROSITE" id="PS51253"/>
    </source>
</evidence>
<feature type="compositionally biased region" description="Basic residues" evidence="2">
    <location>
        <begin position="786"/>
        <end position="803"/>
    </location>
</feature>
<comment type="caution">
    <text evidence="4">The sequence shown here is derived from an EMBL/GenBank/DDBJ whole genome shotgun (WGS) entry which is preliminary data.</text>
</comment>
<dbReference type="Proteomes" id="UP000275652">
    <property type="component" value="Unassembled WGS sequence"/>
</dbReference>
<evidence type="ECO:0000313" key="5">
    <source>
        <dbReference type="Proteomes" id="UP000275652"/>
    </source>
</evidence>
<protein>
    <recommendedName>
        <fullName evidence="3">HTH CENPB-type domain-containing protein</fullName>
    </recommendedName>
</protein>
<feature type="region of interest" description="Disordered" evidence="2">
    <location>
        <begin position="782"/>
        <end position="812"/>
    </location>
</feature>